<evidence type="ECO:0000259" key="4">
    <source>
        <dbReference type="PROSITE" id="PS51710"/>
    </source>
</evidence>
<dbReference type="STRING" id="1684307.A0A316U5Q8"/>
<feature type="compositionally biased region" description="Acidic residues" evidence="3">
    <location>
        <begin position="225"/>
        <end position="245"/>
    </location>
</feature>
<proteinExistence type="predicted"/>
<feature type="region of interest" description="Disordered" evidence="3">
    <location>
        <begin position="325"/>
        <end position="348"/>
    </location>
</feature>
<feature type="region of interest" description="Disordered" evidence="3">
    <location>
        <begin position="657"/>
        <end position="676"/>
    </location>
</feature>
<dbReference type="GeneID" id="37016122"/>
<evidence type="ECO:0000313" key="7">
    <source>
        <dbReference type="Proteomes" id="UP000245942"/>
    </source>
</evidence>
<dbReference type="RefSeq" id="XP_025347334.1">
    <property type="nucleotide sequence ID" value="XM_025494388.1"/>
</dbReference>
<accession>A0A316U5Q8</accession>
<dbReference type="PANTHER" id="PTHR11702">
    <property type="entry name" value="DEVELOPMENTALLY REGULATED GTP-BINDING PROTEIN-RELATED"/>
    <property type="match status" value="1"/>
</dbReference>
<evidence type="ECO:0000259" key="5">
    <source>
        <dbReference type="PROSITE" id="PS51883"/>
    </source>
</evidence>
<dbReference type="InterPro" id="IPR045086">
    <property type="entry name" value="OBG_GTPase"/>
</dbReference>
<reference evidence="6 7" key="1">
    <citation type="journal article" date="2018" name="Mol. Biol. Evol.">
        <title>Broad Genomic Sampling Reveals a Smut Pathogenic Ancestry of the Fungal Clade Ustilaginomycotina.</title>
        <authorList>
            <person name="Kijpornyongpan T."/>
            <person name="Mondo S.J."/>
            <person name="Barry K."/>
            <person name="Sandor L."/>
            <person name="Lee J."/>
            <person name="Lipzen A."/>
            <person name="Pangilinan J."/>
            <person name="LaButti K."/>
            <person name="Hainaut M."/>
            <person name="Henrissat B."/>
            <person name="Grigoriev I.V."/>
            <person name="Spatafora J.W."/>
            <person name="Aime M.C."/>
        </authorList>
    </citation>
    <scope>NUCLEOTIDE SEQUENCE [LARGE SCALE GENOMIC DNA]</scope>
    <source>
        <strain evidence="6 7">MCA 4718</strain>
    </source>
</reference>
<dbReference type="PROSITE" id="PS51883">
    <property type="entry name" value="OBG"/>
    <property type="match status" value="1"/>
</dbReference>
<name>A0A316U5Q8_9BASI</name>
<dbReference type="InterPro" id="IPR031167">
    <property type="entry name" value="G_OBG"/>
</dbReference>
<dbReference type="InterPro" id="IPR027417">
    <property type="entry name" value="P-loop_NTPase"/>
</dbReference>
<dbReference type="PROSITE" id="PS51710">
    <property type="entry name" value="G_OBG"/>
    <property type="match status" value="1"/>
</dbReference>
<feature type="compositionally biased region" description="Acidic residues" evidence="3">
    <location>
        <begin position="338"/>
        <end position="348"/>
    </location>
</feature>
<feature type="region of interest" description="Disordered" evidence="3">
    <location>
        <begin position="215"/>
        <end position="266"/>
    </location>
</feature>
<keyword evidence="7" id="KW-1185">Reference proteome</keyword>
<dbReference type="SUPFAM" id="SSF82051">
    <property type="entry name" value="Obg GTP-binding protein N-terminal domain"/>
    <property type="match status" value="1"/>
</dbReference>
<feature type="compositionally biased region" description="Basic and acidic residues" evidence="3">
    <location>
        <begin position="597"/>
        <end position="610"/>
    </location>
</feature>
<dbReference type="GO" id="GO:0003924">
    <property type="term" value="F:GTPase activity"/>
    <property type="evidence" value="ECO:0007669"/>
    <property type="project" value="InterPro"/>
</dbReference>
<dbReference type="InterPro" id="IPR006073">
    <property type="entry name" value="GTP-bd"/>
</dbReference>
<dbReference type="InterPro" id="IPR036726">
    <property type="entry name" value="GTP1_OBG_dom_sf"/>
</dbReference>
<feature type="region of interest" description="Disordered" evidence="3">
    <location>
        <begin position="590"/>
        <end position="610"/>
    </location>
</feature>
<evidence type="ECO:0000256" key="1">
    <source>
        <dbReference type="ARBA" id="ARBA00022741"/>
    </source>
</evidence>
<feature type="domain" description="Obg" evidence="5">
    <location>
        <begin position="82"/>
        <end position="412"/>
    </location>
</feature>
<dbReference type="CDD" id="cd01898">
    <property type="entry name" value="Obg"/>
    <property type="match status" value="1"/>
</dbReference>
<evidence type="ECO:0000256" key="3">
    <source>
        <dbReference type="SAM" id="MobiDB-lite"/>
    </source>
</evidence>
<gene>
    <name evidence="6" type="ORF">BCV69DRAFT_299913</name>
</gene>
<dbReference type="EMBL" id="KZ819329">
    <property type="protein sequence ID" value="PWN20174.1"/>
    <property type="molecule type" value="Genomic_DNA"/>
</dbReference>
<dbReference type="GO" id="GO:0005739">
    <property type="term" value="C:mitochondrion"/>
    <property type="evidence" value="ECO:0007669"/>
    <property type="project" value="TreeGrafter"/>
</dbReference>
<dbReference type="GO" id="GO:0005525">
    <property type="term" value="F:GTP binding"/>
    <property type="evidence" value="ECO:0007669"/>
    <property type="project" value="UniProtKB-KW"/>
</dbReference>
<keyword evidence="2" id="KW-0342">GTP-binding</keyword>
<keyword evidence="1" id="KW-0547">Nucleotide-binding</keyword>
<protein>
    <submittedName>
        <fullName evidence="6">GTP1/OBG subdomain-containing protein</fullName>
    </submittedName>
</protein>
<evidence type="ECO:0000256" key="2">
    <source>
        <dbReference type="ARBA" id="ARBA00023134"/>
    </source>
</evidence>
<dbReference type="PANTHER" id="PTHR11702:SF31">
    <property type="entry name" value="MITOCHONDRIAL RIBOSOME-ASSOCIATED GTPASE 2"/>
    <property type="match status" value="1"/>
</dbReference>
<dbReference type="Pfam" id="PF01018">
    <property type="entry name" value="GTP1_OBG"/>
    <property type="match status" value="2"/>
</dbReference>
<sequence length="676" mass="73697">MLRSLPGHGYRYALTPTRSTSASRLLGPTRTASNCNAHCQPRAVIRSLHTTSPCYSSDIDEQPHEKKKAATKAHFFRNAKSTSFLDILSVSGTAGSGGDGCVSFARAKYVEYGPPSGGSGGPGGSIYIRAVPSLRSLARVPSRIQAGEGGLGKGEWRDGRRGRDVTLQVPVGTVVKVWSRGVSMEEGEAGAMAERREIYEGQLLKRLGRGKRLKRLKGVQMPGDPEPDQEVDEAAEESAEEEDHFEDATPASRTQRDYVQEEEESLERRQMLNSVWRHYPGQGGAVEGLGADSKDEENLYSREEFRLAEERYAIALRKERAERAKEQADDLSGGIDSASEDSSLDSDDAQPIFTLDLSTPTPASSMGHLLASGGTAGFGNPYFLTGSNRSPKFATRGRQGEFISLTLELKTPADIGFIGLPNAGKSSLLRALTGATRKSAQVGGWEFTTLSPNVGVMRMSGAAGEARTLIGTGSEPILDSRVEDLPASAEEEYGRRFSSSILEGEDGNESQYVLSDLPGLILGASSNRGLGHQFLRHAERCLALLYVVDVSPSRPNPWEDLMVLKRELEGYKEGLSTKIRGVVANKCDVLGPSQSQSHDDAAAGEEPQRLTVDEAREKLRYLQQRVREDHGQDLKVFPVSAMWRQGVQGLAAQIETTIREEKRKEEEKKERETRGL</sequence>
<dbReference type="Pfam" id="PF01926">
    <property type="entry name" value="MMR_HSR1"/>
    <property type="match status" value="1"/>
</dbReference>
<dbReference type="Proteomes" id="UP000245942">
    <property type="component" value="Unassembled WGS sequence"/>
</dbReference>
<dbReference type="InterPro" id="IPR006169">
    <property type="entry name" value="GTP1_OBG_dom"/>
</dbReference>
<dbReference type="GO" id="GO:0042254">
    <property type="term" value="P:ribosome biogenesis"/>
    <property type="evidence" value="ECO:0007669"/>
    <property type="project" value="UniProtKB-UniRule"/>
</dbReference>
<dbReference type="Gene3D" id="3.40.50.300">
    <property type="entry name" value="P-loop containing nucleotide triphosphate hydrolases"/>
    <property type="match status" value="1"/>
</dbReference>
<organism evidence="6 7">
    <name type="scientific">Pseudomicrostroma glucosiphilum</name>
    <dbReference type="NCBI Taxonomy" id="1684307"/>
    <lineage>
        <taxon>Eukaryota</taxon>
        <taxon>Fungi</taxon>
        <taxon>Dikarya</taxon>
        <taxon>Basidiomycota</taxon>
        <taxon>Ustilaginomycotina</taxon>
        <taxon>Exobasidiomycetes</taxon>
        <taxon>Microstromatales</taxon>
        <taxon>Microstromatales incertae sedis</taxon>
        <taxon>Pseudomicrostroma</taxon>
    </lineage>
</organism>
<dbReference type="AlphaFoldDB" id="A0A316U5Q8"/>
<feature type="domain" description="OBG-type G" evidence="4">
    <location>
        <begin position="413"/>
        <end position="659"/>
    </location>
</feature>
<dbReference type="SUPFAM" id="SSF52540">
    <property type="entry name" value="P-loop containing nucleoside triphosphate hydrolases"/>
    <property type="match status" value="1"/>
</dbReference>
<dbReference type="OrthoDB" id="347018at2759"/>
<dbReference type="Gene3D" id="2.70.210.12">
    <property type="entry name" value="GTP1/OBG domain"/>
    <property type="match status" value="2"/>
</dbReference>
<evidence type="ECO:0000313" key="6">
    <source>
        <dbReference type="EMBL" id="PWN20174.1"/>
    </source>
</evidence>